<keyword evidence="2" id="KW-1133">Transmembrane helix</keyword>
<dbReference type="RefSeq" id="WP_211633802.1">
    <property type="nucleotide sequence ID" value="NZ_CP073100.1"/>
</dbReference>
<gene>
    <name evidence="4" type="ORF">KBB96_06715</name>
</gene>
<dbReference type="AlphaFoldDB" id="A0A975J246"/>
<feature type="transmembrane region" description="Helical" evidence="2">
    <location>
        <begin position="477"/>
        <end position="493"/>
    </location>
</feature>
<keyword evidence="1" id="KW-0175">Coiled coil</keyword>
<keyword evidence="2" id="KW-0812">Transmembrane</keyword>
<dbReference type="InterPro" id="IPR027417">
    <property type="entry name" value="P-loop_NTPase"/>
</dbReference>
<sequence>MFGERYFATRERLVEVMRGIVALARDTQAEINPELGADTVQTGLASPFLFVVCGEVNAGKSTLINGLFGSDLCKVNILPETDRVLWYRHGELARDVEITPTLEERYRPVEFLKDFNLVDTPGTNSVMRGHQSITERFLPVADLLLFVFPVSNPWGAATWDFLTKLGPEALDRVAFVIQQIDQRDPADIPVILGHMKDLSMKRIGHVPPMFAVSGKLAVEAKKTNPFGRQAWQSCGFPELEDFISRNVCQSPQRRKLLDTWRRHASEGLVQIENRIEETTRNVERCARFLAEIEREIDGLREQFVVRLPRHLSGVAEVFQQEAVWVTKKLGVRLSPWNTLIRLFTGDRSGSETENLFIERLQTAVEHVAQQDAAETVKACEQHWEGLKERVHAEMGITLRDDDAVQSRLQKASSKFVRRLGRAARLGIGNLKVRHGLDQSVRERVTSLKVFATLTLLALTGAGICGFLKIPWAPWGCLAGALVCSGIFLAYATASRREILLAFRERLLDACGAFANALRGDYEEALRVFFQEYAGCLEEVRRHVANDKLALEPRLQRWNGLFLSLKAIEQDL</sequence>
<keyword evidence="5" id="KW-1185">Reference proteome</keyword>
<dbReference type="Gene3D" id="3.40.50.300">
    <property type="entry name" value="P-loop containing nucleotide triphosphate hydrolases"/>
    <property type="match status" value="1"/>
</dbReference>
<feature type="domain" description="Dynamin N-terminal" evidence="3">
    <location>
        <begin position="111"/>
        <end position="179"/>
    </location>
</feature>
<dbReference type="PANTHER" id="PTHR43681">
    <property type="entry name" value="TRANSMEMBRANE GTPASE FZO"/>
    <property type="match status" value="1"/>
</dbReference>
<name>A0A975J246_9BACT</name>
<protein>
    <submittedName>
        <fullName evidence="4">Dynamin family protein</fullName>
    </submittedName>
</protein>
<feature type="coiled-coil region" evidence="1">
    <location>
        <begin position="275"/>
        <end position="302"/>
    </location>
</feature>
<proteinExistence type="predicted"/>
<dbReference type="KEGG" id="lamb:KBB96_06715"/>
<accession>A0A975J246</accession>
<keyword evidence="2" id="KW-0472">Membrane</keyword>
<dbReference type="Pfam" id="PF00350">
    <property type="entry name" value="Dynamin_N"/>
    <property type="match status" value="1"/>
</dbReference>
<dbReference type="SUPFAM" id="SSF52540">
    <property type="entry name" value="P-loop containing nucleoside triphosphate hydrolases"/>
    <property type="match status" value="1"/>
</dbReference>
<evidence type="ECO:0000313" key="4">
    <source>
        <dbReference type="EMBL" id="QUE52579.1"/>
    </source>
</evidence>
<dbReference type="Proteomes" id="UP000676169">
    <property type="component" value="Chromosome"/>
</dbReference>
<evidence type="ECO:0000256" key="2">
    <source>
        <dbReference type="SAM" id="Phobius"/>
    </source>
</evidence>
<dbReference type="EMBL" id="CP073100">
    <property type="protein sequence ID" value="QUE52579.1"/>
    <property type="molecule type" value="Genomic_DNA"/>
</dbReference>
<dbReference type="PANTHER" id="PTHR43681:SF1">
    <property type="entry name" value="SARCALUMENIN"/>
    <property type="match status" value="1"/>
</dbReference>
<dbReference type="InterPro" id="IPR045063">
    <property type="entry name" value="Dynamin_N"/>
</dbReference>
<dbReference type="CDD" id="cd09912">
    <property type="entry name" value="DLP_2"/>
    <property type="match status" value="1"/>
</dbReference>
<organism evidence="4 5">
    <name type="scientific">Luteolibacter ambystomatis</name>
    <dbReference type="NCBI Taxonomy" id="2824561"/>
    <lineage>
        <taxon>Bacteria</taxon>
        <taxon>Pseudomonadati</taxon>
        <taxon>Verrucomicrobiota</taxon>
        <taxon>Verrucomicrobiia</taxon>
        <taxon>Verrucomicrobiales</taxon>
        <taxon>Verrucomicrobiaceae</taxon>
        <taxon>Luteolibacter</taxon>
    </lineage>
</organism>
<evidence type="ECO:0000259" key="3">
    <source>
        <dbReference type="Pfam" id="PF00350"/>
    </source>
</evidence>
<dbReference type="InterPro" id="IPR051943">
    <property type="entry name" value="TRAFAC_Dynamin-like_GTPase"/>
</dbReference>
<evidence type="ECO:0000256" key="1">
    <source>
        <dbReference type="SAM" id="Coils"/>
    </source>
</evidence>
<evidence type="ECO:0000313" key="5">
    <source>
        <dbReference type="Proteomes" id="UP000676169"/>
    </source>
</evidence>
<reference evidence="4" key="1">
    <citation type="submission" date="2021-04" db="EMBL/GenBank/DDBJ databases">
        <title>Luteolibacter sp. 32A isolated from the skin of an Anderson's salamander (Ambystoma andersonii).</title>
        <authorList>
            <person name="Spergser J."/>
            <person name="Busse H.-J."/>
        </authorList>
    </citation>
    <scope>NUCLEOTIDE SEQUENCE</scope>
    <source>
        <strain evidence="4">32A</strain>
    </source>
</reference>